<accession>A0A8C6QNS8</accession>
<dbReference type="GO" id="GO:0032435">
    <property type="term" value="P:negative regulation of proteasomal ubiquitin-dependent protein catabolic process"/>
    <property type="evidence" value="ECO:0007669"/>
    <property type="project" value="Ensembl"/>
</dbReference>
<dbReference type="GO" id="GO:0008542">
    <property type="term" value="P:visual learning"/>
    <property type="evidence" value="ECO:0007669"/>
    <property type="project" value="Ensembl"/>
</dbReference>
<dbReference type="AlphaFoldDB" id="A0A8C6QNS8"/>
<reference evidence="5" key="1">
    <citation type="submission" date="2025-08" db="UniProtKB">
        <authorList>
            <consortium name="Ensembl"/>
        </authorList>
    </citation>
    <scope>IDENTIFICATION</scope>
</reference>
<protein>
    <recommendedName>
        <fullName evidence="2">Tetratricopeptide repeat protein 36</fullName>
    </recommendedName>
</protein>
<dbReference type="Proteomes" id="UP000694381">
    <property type="component" value="Unassembled WGS sequence"/>
</dbReference>
<dbReference type="SUPFAM" id="SSF48452">
    <property type="entry name" value="TPR-like"/>
    <property type="match status" value="1"/>
</dbReference>
<keyword evidence="3" id="KW-0677">Repeat</keyword>
<dbReference type="Gene3D" id="1.25.40.10">
    <property type="entry name" value="Tetratricopeptide repeat domain"/>
    <property type="match status" value="1"/>
</dbReference>
<dbReference type="GeneTree" id="ENSGT00390000007968"/>
<dbReference type="CTD" id="143941"/>
<dbReference type="Ensembl" id="ENSNGAT00000012145.1">
    <property type="protein sequence ID" value="ENSNGAP00000006786.1"/>
    <property type="gene ID" value="ENSNGAG00000010115.1"/>
</dbReference>
<dbReference type="PANTHER" id="PTHR21405">
    <property type="entry name" value="CDNA SEQUENCE BC021608"/>
    <property type="match status" value="1"/>
</dbReference>
<dbReference type="OMA" id="CNQMLCE"/>
<dbReference type="InterPro" id="IPR038906">
    <property type="entry name" value="TTC36"/>
</dbReference>
<evidence type="ECO:0000313" key="6">
    <source>
        <dbReference type="Proteomes" id="UP000694381"/>
    </source>
</evidence>
<dbReference type="InterPro" id="IPR019734">
    <property type="entry name" value="TPR_rpt"/>
</dbReference>
<keyword evidence="6" id="KW-1185">Reference proteome</keyword>
<dbReference type="FunFam" id="1.25.40.10:FF:000213">
    <property type="entry name" value="Tetratricopeptide repeat domain 36"/>
    <property type="match status" value="1"/>
</dbReference>
<evidence type="ECO:0000256" key="4">
    <source>
        <dbReference type="ARBA" id="ARBA00022803"/>
    </source>
</evidence>
<evidence type="ECO:0000256" key="3">
    <source>
        <dbReference type="ARBA" id="ARBA00022737"/>
    </source>
</evidence>
<dbReference type="GeneID" id="103748297"/>
<name>A0A8C6QNS8_NANGA</name>
<dbReference type="OrthoDB" id="539634at2759"/>
<proteinExistence type="inferred from homology"/>
<evidence type="ECO:0000256" key="2">
    <source>
        <dbReference type="ARBA" id="ARBA00019994"/>
    </source>
</evidence>
<dbReference type="SMART" id="SM00028">
    <property type="entry name" value="TPR"/>
    <property type="match status" value="2"/>
</dbReference>
<gene>
    <name evidence="5" type="primary">Ttc36</name>
</gene>
<evidence type="ECO:0000256" key="1">
    <source>
        <dbReference type="ARBA" id="ARBA00006995"/>
    </source>
</evidence>
<dbReference type="GO" id="GO:0007613">
    <property type="term" value="P:memory"/>
    <property type="evidence" value="ECO:0007669"/>
    <property type="project" value="Ensembl"/>
</dbReference>
<evidence type="ECO:0000313" key="5">
    <source>
        <dbReference type="Ensembl" id="ENSNGAP00000006786.1"/>
    </source>
</evidence>
<comment type="similarity">
    <text evidence="1">Belongs to the TTC36 family.</text>
</comment>
<organism evidence="5 6">
    <name type="scientific">Nannospalax galili</name>
    <name type="common">Northern Israeli blind subterranean mole rat</name>
    <name type="synonym">Spalax galili</name>
    <dbReference type="NCBI Taxonomy" id="1026970"/>
    <lineage>
        <taxon>Eukaryota</taxon>
        <taxon>Metazoa</taxon>
        <taxon>Chordata</taxon>
        <taxon>Craniata</taxon>
        <taxon>Vertebrata</taxon>
        <taxon>Euteleostomi</taxon>
        <taxon>Mammalia</taxon>
        <taxon>Eutheria</taxon>
        <taxon>Euarchontoglires</taxon>
        <taxon>Glires</taxon>
        <taxon>Rodentia</taxon>
        <taxon>Myomorpha</taxon>
        <taxon>Muroidea</taxon>
        <taxon>Spalacidae</taxon>
        <taxon>Spalacinae</taxon>
        <taxon>Nannospalax</taxon>
    </lineage>
</organism>
<dbReference type="GO" id="GO:0006570">
    <property type="term" value="P:tyrosine metabolic process"/>
    <property type="evidence" value="ECO:0007669"/>
    <property type="project" value="Ensembl"/>
</dbReference>
<dbReference type="PANTHER" id="PTHR21405:SF0">
    <property type="entry name" value="TETRATRICOPEPTIDE REPEAT PROTEIN 36"/>
    <property type="match status" value="1"/>
</dbReference>
<keyword evidence="4" id="KW-0802">TPR repeat</keyword>
<dbReference type="KEGG" id="ngi:103748297"/>
<dbReference type="InterPro" id="IPR011990">
    <property type="entry name" value="TPR-like_helical_dom_sf"/>
</dbReference>
<dbReference type="GO" id="GO:1902915">
    <property type="term" value="P:negative regulation of protein polyubiquitination"/>
    <property type="evidence" value="ECO:0007669"/>
    <property type="project" value="Ensembl"/>
</dbReference>
<dbReference type="GO" id="GO:0021954">
    <property type="term" value="P:central nervous system neuron development"/>
    <property type="evidence" value="ECO:0007669"/>
    <property type="project" value="Ensembl"/>
</dbReference>
<sequence length="188" mass="20341">MGTPNDQAVLQAIFNPDTPFGDVVGLDMGEEAEQEGDEDGVFPQAQLEQSKALELQGVRAAEAGDLHTALERFGQAICLLPERASAYNNRAQAQRLQGDVAGALEDLERAVVLSGGRGRAARQSFVQRGLLARLQGRDDDARRDFERAARLGSSFARRQLVLLNPYAALCNSMLADMMGQLRGPCNGR</sequence>
<dbReference type="RefSeq" id="XP_008849114.1">
    <property type="nucleotide sequence ID" value="XM_008850892.3"/>
</dbReference>
<reference evidence="5" key="2">
    <citation type="submission" date="2025-09" db="UniProtKB">
        <authorList>
            <consortium name="Ensembl"/>
        </authorList>
    </citation>
    <scope>IDENTIFICATION</scope>
</reference>